<evidence type="ECO:0000313" key="3">
    <source>
        <dbReference type="Proteomes" id="UP001501585"/>
    </source>
</evidence>
<evidence type="ECO:0000256" key="1">
    <source>
        <dbReference type="SAM" id="Phobius"/>
    </source>
</evidence>
<gene>
    <name evidence="2" type="ORF">GCM10009799_38450</name>
</gene>
<feature type="transmembrane region" description="Helical" evidence="1">
    <location>
        <begin position="20"/>
        <end position="46"/>
    </location>
</feature>
<protein>
    <submittedName>
        <fullName evidence="2">Uncharacterized protein</fullName>
    </submittedName>
</protein>
<dbReference type="EMBL" id="BAAAPC010000017">
    <property type="protein sequence ID" value="GAA2007200.1"/>
    <property type="molecule type" value="Genomic_DNA"/>
</dbReference>
<keyword evidence="1" id="KW-0812">Transmembrane</keyword>
<keyword evidence="1" id="KW-1133">Transmembrane helix</keyword>
<comment type="caution">
    <text evidence="2">The sequence shown here is derived from an EMBL/GenBank/DDBJ whole genome shotgun (WGS) entry which is preliminary data.</text>
</comment>
<reference evidence="3" key="1">
    <citation type="journal article" date="2019" name="Int. J. Syst. Evol. Microbiol.">
        <title>The Global Catalogue of Microorganisms (GCM) 10K type strain sequencing project: providing services to taxonomists for standard genome sequencing and annotation.</title>
        <authorList>
            <consortium name="The Broad Institute Genomics Platform"/>
            <consortium name="The Broad Institute Genome Sequencing Center for Infectious Disease"/>
            <person name="Wu L."/>
            <person name="Ma J."/>
        </authorList>
    </citation>
    <scope>NUCLEOTIDE SEQUENCE [LARGE SCALE GENOMIC DNA]</scope>
    <source>
        <strain evidence="3">JCM 15313</strain>
    </source>
</reference>
<sequence length="80" mass="8881">MRWAREPAITPKTRPMKAEIIRWITAPTTALSLPIIEAIIFSMPIMAMSTPKTMPPAIPATAPFQAWVTTGEADWVVDDM</sequence>
<name>A0ABP5ETC8_9ACTN</name>
<evidence type="ECO:0000313" key="2">
    <source>
        <dbReference type="EMBL" id="GAA2007200.1"/>
    </source>
</evidence>
<dbReference type="Proteomes" id="UP001501585">
    <property type="component" value="Unassembled WGS sequence"/>
</dbReference>
<proteinExistence type="predicted"/>
<keyword evidence="1" id="KW-0472">Membrane</keyword>
<organism evidence="2 3">
    <name type="scientific">Nocardiopsis rhodophaea</name>
    <dbReference type="NCBI Taxonomy" id="280238"/>
    <lineage>
        <taxon>Bacteria</taxon>
        <taxon>Bacillati</taxon>
        <taxon>Actinomycetota</taxon>
        <taxon>Actinomycetes</taxon>
        <taxon>Streptosporangiales</taxon>
        <taxon>Nocardiopsidaceae</taxon>
        <taxon>Nocardiopsis</taxon>
    </lineage>
</organism>
<accession>A0ABP5ETC8</accession>
<keyword evidence="3" id="KW-1185">Reference proteome</keyword>